<sequence length="172" mass="18439">MKAFILITLAAVFSLTVLLTGCGSSEQTEADSGGVHAAAPDNQSDDSVNTKEESSQMKMIVQVGGSTFAAILEENEGVDALVEMLEQDPLTIQMRDFSGFEKVGPLGTDLPASNRHITVQPGDIVLYQGDQIVMFYGSNSWSYTRLGHIDDLTGWEEALGSGDVTVTFSLED</sequence>
<dbReference type="EMBL" id="DVMO01000058">
    <property type="protein sequence ID" value="HIU27529.1"/>
    <property type="molecule type" value="Genomic_DNA"/>
</dbReference>
<dbReference type="AlphaFoldDB" id="A0A9D1I3I1"/>
<reference evidence="3" key="1">
    <citation type="submission" date="2020-10" db="EMBL/GenBank/DDBJ databases">
        <authorList>
            <person name="Gilroy R."/>
        </authorList>
    </citation>
    <scope>NUCLEOTIDE SEQUENCE</scope>
    <source>
        <strain evidence="3">11300</strain>
    </source>
</reference>
<feature type="region of interest" description="Disordered" evidence="1">
    <location>
        <begin position="29"/>
        <end position="53"/>
    </location>
</feature>
<protein>
    <recommendedName>
        <fullName evidence="2">Cyclophilin-like domain-containing protein</fullName>
    </recommendedName>
</protein>
<dbReference type="InterPro" id="IPR029000">
    <property type="entry name" value="Cyclophilin-like_dom_sf"/>
</dbReference>
<evidence type="ECO:0000259" key="2">
    <source>
        <dbReference type="Pfam" id="PF18050"/>
    </source>
</evidence>
<feature type="domain" description="Cyclophilin-like" evidence="2">
    <location>
        <begin position="62"/>
        <end position="169"/>
    </location>
</feature>
<dbReference type="Gene3D" id="2.40.100.20">
    <property type="match status" value="1"/>
</dbReference>
<organism evidence="3 4">
    <name type="scientific">Candidatus Fimisoma avicola</name>
    <dbReference type="NCBI Taxonomy" id="2840826"/>
    <lineage>
        <taxon>Bacteria</taxon>
        <taxon>Bacillati</taxon>
        <taxon>Bacillota</taxon>
        <taxon>Clostridia</taxon>
        <taxon>Eubacteriales</taxon>
        <taxon>Candidatus Fimisoma</taxon>
    </lineage>
</organism>
<name>A0A9D1I3I1_9FIRM</name>
<evidence type="ECO:0000313" key="4">
    <source>
        <dbReference type="Proteomes" id="UP000824091"/>
    </source>
</evidence>
<proteinExistence type="predicted"/>
<dbReference type="SUPFAM" id="SSF50891">
    <property type="entry name" value="Cyclophilin-like"/>
    <property type="match status" value="1"/>
</dbReference>
<reference evidence="3" key="2">
    <citation type="journal article" date="2021" name="PeerJ">
        <title>Extensive microbial diversity within the chicken gut microbiome revealed by metagenomics and culture.</title>
        <authorList>
            <person name="Gilroy R."/>
            <person name="Ravi A."/>
            <person name="Getino M."/>
            <person name="Pursley I."/>
            <person name="Horton D.L."/>
            <person name="Alikhan N.F."/>
            <person name="Baker D."/>
            <person name="Gharbi K."/>
            <person name="Hall N."/>
            <person name="Watson M."/>
            <person name="Adriaenssens E.M."/>
            <person name="Foster-Nyarko E."/>
            <person name="Jarju S."/>
            <person name="Secka A."/>
            <person name="Antonio M."/>
            <person name="Oren A."/>
            <person name="Chaudhuri R.R."/>
            <person name="La Ragione R."/>
            <person name="Hildebrand F."/>
            <person name="Pallen M.J."/>
        </authorList>
    </citation>
    <scope>NUCLEOTIDE SEQUENCE</scope>
    <source>
        <strain evidence="3">11300</strain>
    </source>
</reference>
<evidence type="ECO:0000313" key="3">
    <source>
        <dbReference type="EMBL" id="HIU27529.1"/>
    </source>
</evidence>
<comment type="caution">
    <text evidence="3">The sequence shown here is derived from an EMBL/GenBank/DDBJ whole genome shotgun (WGS) entry which is preliminary data.</text>
</comment>
<dbReference type="PROSITE" id="PS51257">
    <property type="entry name" value="PROKAR_LIPOPROTEIN"/>
    <property type="match status" value="1"/>
</dbReference>
<evidence type="ECO:0000256" key="1">
    <source>
        <dbReference type="SAM" id="MobiDB-lite"/>
    </source>
</evidence>
<dbReference type="Pfam" id="PF18050">
    <property type="entry name" value="Cyclophil_like2"/>
    <property type="match status" value="1"/>
</dbReference>
<gene>
    <name evidence="3" type="ORF">IAD16_04040</name>
</gene>
<accession>A0A9D1I3I1</accession>
<dbReference type="Proteomes" id="UP000824091">
    <property type="component" value="Unassembled WGS sequence"/>
</dbReference>
<dbReference type="InterPro" id="IPR041183">
    <property type="entry name" value="Cyclophilin-like"/>
</dbReference>